<dbReference type="Pfam" id="PF00072">
    <property type="entry name" value="Response_reg"/>
    <property type="match status" value="1"/>
</dbReference>
<dbReference type="CDD" id="cd00156">
    <property type="entry name" value="REC"/>
    <property type="match status" value="1"/>
</dbReference>
<dbReference type="SUPFAM" id="SSF52172">
    <property type="entry name" value="CheY-like"/>
    <property type="match status" value="1"/>
</dbReference>
<accession>A0ABT9I1N3</accession>
<evidence type="ECO:0000313" key="4">
    <source>
        <dbReference type="Proteomes" id="UP001231109"/>
    </source>
</evidence>
<feature type="modified residue" description="4-aspartylphosphate" evidence="1">
    <location>
        <position position="62"/>
    </location>
</feature>
<dbReference type="PANTHER" id="PTHR43228:SF1">
    <property type="entry name" value="TWO-COMPONENT RESPONSE REGULATOR ARR22"/>
    <property type="match status" value="1"/>
</dbReference>
<comment type="caution">
    <text evidence="3">The sequence shown here is derived from an EMBL/GenBank/DDBJ whole genome shotgun (WGS) entry which is preliminary data.</text>
</comment>
<proteinExistence type="predicted"/>
<dbReference type="PROSITE" id="PS50110">
    <property type="entry name" value="RESPONSE_REGULATORY"/>
    <property type="match status" value="1"/>
</dbReference>
<reference evidence="3 4" key="1">
    <citation type="submission" date="2022-11" db="EMBL/GenBank/DDBJ databases">
        <title>Viruses from the air-sea interface of a natural surface slick.</title>
        <authorList>
            <person name="Rahlff J."/>
            <person name="Holmfeldt K."/>
        </authorList>
    </citation>
    <scope>NUCLEOTIDE SEQUENCE [LARGE SCALE GENOMIC DNA]</scope>
    <source>
        <strain evidence="3 4">SMS4</strain>
    </source>
</reference>
<keyword evidence="1" id="KW-0597">Phosphoprotein</keyword>
<sequence length="132" mass="14637">SKGTAMTRQQYSVLIIDDAYTVREYLRQTLMHLGITQVHEASSGNKGLATFTQHQHDLVFLDIELPDINGQQLLQQIKSHTDRTHVVMVTAHNSVDNVQQSIAAGASGFIAKPFSPLKIKNIVERCLAAKLN</sequence>
<keyword evidence="4" id="KW-1185">Reference proteome</keyword>
<dbReference type="InterPro" id="IPR052048">
    <property type="entry name" value="ST_Response_Regulator"/>
</dbReference>
<dbReference type="RefSeq" id="WP_305976663.1">
    <property type="nucleotide sequence ID" value="NZ_JAPJDZ010000043.1"/>
</dbReference>
<organism evidence="3 4">
    <name type="scientific">Rheinheimera baltica</name>
    <dbReference type="NCBI Taxonomy" id="67576"/>
    <lineage>
        <taxon>Bacteria</taxon>
        <taxon>Pseudomonadati</taxon>
        <taxon>Pseudomonadota</taxon>
        <taxon>Gammaproteobacteria</taxon>
        <taxon>Chromatiales</taxon>
        <taxon>Chromatiaceae</taxon>
        <taxon>Rheinheimera</taxon>
    </lineage>
</organism>
<evidence type="ECO:0000259" key="2">
    <source>
        <dbReference type="PROSITE" id="PS50110"/>
    </source>
</evidence>
<protein>
    <submittedName>
        <fullName evidence="3">Response regulator</fullName>
    </submittedName>
</protein>
<dbReference type="Proteomes" id="UP001231109">
    <property type="component" value="Unassembled WGS sequence"/>
</dbReference>
<name>A0ABT9I1N3_9GAMM</name>
<feature type="non-terminal residue" evidence="3">
    <location>
        <position position="1"/>
    </location>
</feature>
<dbReference type="EMBL" id="JAPJDZ010000043">
    <property type="protein sequence ID" value="MDP5137294.1"/>
    <property type="molecule type" value="Genomic_DNA"/>
</dbReference>
<dbReference type="SMART" id="SM00448">
    <property type="entry name" value="REC"/>
    <property type="match status" value="1"/>
</dbReference>
<evidence type="ECO:0000313" key="3">
    <source>
        <dbReference type="EMBL" id="MDP5137294.1"/>
    </source>
</evidence>
<evidence type="ECO:0000256" key="1">
    <source>
        <dbReference type="PROSITE-ProRule" id="PRU00169"/>
    </source>
</evidence>
<dbReference type="InterPro" id="IPR001789">
    <property type="entry name" value="Sig_transdc_resp-reg_receiver"/>
</dbReference>
<gene>
    <name evidence="3" type="ORF">ORJ04_15165</name>
</gene>
<dbReference type="PANTHER" id="PTHR43228">
    <property type="entry name" value="TWO-COMPONENT RESPONSE REGULATOR"/>
    <property type="match status" value="1"/>
</dbReference>
<dbReference type="InterPro" id="IPR011006">
    <property type="entry name" value="CheY-like_superfamily"/>
</dbReference>
<dbReference type="Gene3D" id="3.40.50.2300">
    <property type="match status" value="1"/>
</dbReference>
<feature type="domain" description="Response regulatory" evidence="2">
    <location>
        <begin position="12"/>
        <end position="127"/>
    </location>
</feature>